<dbReference type="PANTHER" id="PTHR30419:SF28">
    <property type="entry name" value="HTH-TYPE TRANSCRIPTIONAL REGULATOR BSDA"/>
    <property type="match status" value="1"/>
</dbReference>
<proteinExistence type="inferred from homology"/>
<gene>
    <name evidence="6" type="ORF">IW967_01280</name>
</gene>
<dbReference type="InterPro" id="IPR005119">
    <property type="entry name" value="LysR_subst-bd"/>
</dbReference>
<dbReference type="SUPFAM" id="SSF46785">
    <property type="entry name" value="Winged helix' DNA-binding domain"/>
    <property type="match status" value="1"/>
</dbReference>
<name>A0ABS0EZQ6_9BACL</name>
<evidence type="ECO:0000313" key="6">
    <source>
        <dbReference type="EMBL" id="MBF8376522.1"/>
    </source>
</evidence>
<dbReference type="Proteomes" id="UP000642910">
    <property type="component" value="Unassembled WGS sequence"/>
</dbReference>
<dbReference type="InterPro" id="IPR036390">
    <property type="entry name" value="WH_DNA-bd_sf"/>
</dbReference>
<comment type="similarity">
    <text evidence="1">Belongs to the LysR transcriptional regulatory family.</text>
</comment>
<keyword evidence="4" id="KW-0804">Transcription</keyword>
<sequence>MDLLQLTYFRTLARWEHVTRAAMELRIAQPSLSKTIARLEAELGVPLFDRTGRNLRLNAYGRAFLARVDRALTEIEEGKRELRQMAKANEETVILTVSTTRLLPGLLRAFLREHPRVRIRQYTGSAEEMAMQIVRGEADFCIAGAEIKGDEIAWEPLMVEEVYLIVPPDHPLSGRGVVRLAELRGEPFICVNKGHEFRELTDGFCRRAGFEPKVHFSGDEADVIADLVRQGLGVAFVPALTWWEKEEHETRRLRIEAPRCERVIGLAWSRRHHLTRAAEAFREFARRYFAQLVGHEGVRGVEGWTPSPN</sequence>
<evidence type="ECO:0000259" key="5">
    <source>
        <dbReference type="PROSITE" id="PS50931"/>
    </source>
</evidence>
<dbReference type="PROSITE" id="PS50931">
    <property type="entry name" value="HTH_LYSR"/>
    <property type="match status" value="1"/>
</dbReference>
<dbReference type="RefSeq" id="WP_195866878.1">
    <property type="nucleotide sequence ID" value="NZ_JADPKZ010000021.1"/>
</dbReference>
<accession>A0ABS0EZQ6</accession>
<comment type="caution">
    <text evidence="6">The sequence shown here is derived from an EMBL/GenBank/DDBJ whole genome shotgun (WGS) entry which is preliminary data.</text>
</comment>
<feature type="domain" description="HTH lysR-type" evidence="5">
    <location>
        <begin position="1"/>
        <end position="58"/>
    </location>
</feature>
<dbReference type="PANTHER" id="PTHR30419">
    <property type="entry name" value="HTH-TYPE TRANSCRIPTIONAL REGULATOR YBHD"/>
    <property type="match status" value="1"/>
</dbReference>
<evidence type="ECO:0000313" key="7">
    <source>
        <dbReference type="Proteomes" id="UP000642910"/>
    </source>
</evidence>
<reference evidence="6 7" key="1">
    <citation type="submission" date="2020-11" db="EMBL/GenBank/DDBJ databases">
        <title>Genomic insight of Alicyclobacillus mali FL 18 reveals a new arsenic-resistant strain, with potential in environmental biotechnology.</title>
        <authorList>
            <person name="Fiorentino G."/>
            <person name="Gallo G."/>
            <person name="Aulitto M."/>
        </authorList>
    </citation>
    <scope>NUCLEOTIDE SEQUENCE [LARGE SCALE GENOMIC DNA]</scope>
    <source>
        <strain evidence="6 7">FL 18</strain>
    </source>
</reference>
<dbReference type="Pfam" id="PF03466">
    <property type="entry name" value="LysR_substrate"/>
    <property type="match status" value="1"/>
</dbReference>
<dbReference type="Pfam" id="PF00126">
    <property type="entry name" value="HTH_1"/>
    <property type="match status" value="1"/>
</dbReference>
<evidence type="ECO:0000256" key="1">
    <source>
        <dbReference type="ARBA" id="ARBA00009437"/>
    </source>
</evidence>
<dbReference type="PRINTS" id="PR00039">
    <property type="entry name" value="HTHLYSR"/>
</dbReference>
<dbReference type="InterPro" id="IPR036388">
    <property type="entry name" value="WH-like_DNA-bd_sf"/>
</dbReference>
<keyword evidence="7" id="KW-1185">Reference proteome</keyword>
<evidence type="ECO:0000256" key="3">
    <source>
        <dbReference type="ARBA" id="ARBA00023125"/>
    </source>
</evidence>
<protein>
    <submittedName>
        <fullName evidence="6">LysR family transcriptional regulator</fullName>
    </submittedName>
</protein>
<organism evidence="6 7">
    <name type="scientific">Alicyclobacillus mali</name>
    <name type="common">ex Roth et al. 2021</name>
    <dbReference type="NCBI Taxonomy" id="1123961"/>
    <lineage>
        <taxon>Bacteria</taxon>
        <taxon>Bacillati</taxon>
        <taxon>Bacillota</taxon>
        <taxon>Bacilli</taxon>
        <taxon>Bacillales</taxon>
        <taxon>Alicyclobacillaceae</taxon>
        <taxon>Alicyclobacillus</taxon>
    </lineage>
</organism>
<dbReference type="Gene3D" id="3.40.190.290">
    <property type="match status" value="1"/>
</dbReference>
<dbReference type="EMBL" id="JADPKZ010000021">
    <property type="protein sequence ID" value="MBF8376522.1"/>
    <property type="molecule type" value="Genomic_DNA"/>
</dbReference>
<evidence type="ECO:0000256" key="2">
    <source>
        <dbReference type="ARBA" id="ARBA00023015"/>
    </source>
</evidence>
<keyword evidence="3" id="KW-0238">DNA-binding</keyword>
<evidence type="ECO:0000256" key="4">
    <source>
        <dbReference type="ARBA" id="ARBA00023163"/>
    </source>
</evidence>
<dbReference type="Gene3D" id="1.10.10.10">
    <property type="entry name" value="Winged helix-like DNA-binding domain superfamily/Winged helix DNA-binding domain"/>
    <property type="match status" value="1"/>
</dbReference>
<dbReference type="InterPro" id="IPR000847">
    <property type="entry name" value="LysR_HTH_N"/>
</dbReference>
<dbReference type="InterPro" id="IPR050950">
    <property type="entry name" value="HTH-type_LysR_regulators"/>
</dbReference>
<keyword evidence="2" id="KW-0805">Transcription regulation</keyword>
<dbReference type="SUPFAM" id="SSF53850">
    <property type="entry name" value="Periplasmic binding protein-like II"/>
    <property type="match status" value="1"/>
</dbReference>